<sequence length="185" mass="21254">MNNLTKIHIASKRKKLQTLEREFPGCQIIDVTSKAEMPWVKFSPFYPHGDIPIPFSTRTAASVEGIWQGLKVFKTTDVDMKCFSITTMKGIKRTVRRFGKVLGHRRGVDGELLPYIEARKEIYLPAYNWVLENKLQRELIQLTEIANKQGLVLLDYETNTDINNPSKPLSHASLIRQYLECNICS</sequence>
<gene>
    <name evidence="1" type="ORF">ORQ98_20135</name>
</gene>
<dbReference type="Proteomes" id="UP001528823">
    <property type="component" value="Unassembled WGS sequence"/>
</dbReference>
<comment type="caution">
    <text evidence="1">The sequence shown here is derived from an EMBL/GenBank/DDBJ whole genome shotgun (WGS) entry which is preliminary data.</text>
</comment>
<dbReference type="RefSeq" id="WP_274690601.1">
    <property type="nucleotide sequence ID" value="NZ_JAPMOU010000031.1"/>
</dbReference>
<keyword evidence="2" id="KW-1185">Reference proteome</keyword>
<dbReference type="Pfam" id="PF22075">
    <property type="entry name" value="DUF6939"/>
    <property type="match status" value="1"/>
</dbReference>
<evidence type="ECO:0000313" key="1">
    <source>
        <dbReference type="EMBL" id="MDE1464273.1"/>
    </source>
</evidence>
<name>A0ABT5UD16_9GAMM</name>
<dbReference type="EMBL" id="JAPMOU010000031">
    <property type="protein sequence ID" value="MDE1464273.1"/>
    <property type="molecule type" value="Genomic_DNA"/>
</dbReference>
<protein>
    <submittedName>
        <fullName evidence="1">Uncharacterized protein</fullName>
    </submittedName>
</protein>
<organism evidence="1 2">
    <name type="scientific">Spartinivicinus poritis</name>
    <dbReference type="NCBI Taxonomy" id="2994640"/>
    <lineage>
        <taxon>Bacteria</taxon>
        <taxon>Pseudomonadati</taxon>
        <taxon>Pseudomonadota</taxon>
        <taxon>Gammaproteobacteria</taxon>
        <taxon>Oceanospirillales</taxon>
        <taxon>Zooshikellaceae</taxon>
        <taxon>Spartinivicinus</taxon>
    </lineage>
</organism>
<dbReference type="InterPro" id="IPR054219">
    <property type="entry name" value="DUF6939"/>
</dbReference>
<evidence type="ECO:0000313" key="2">
    <source>
        <dbReference type="Proteomes" id="UP001528823"/>
    </source>
</evidence>
<accession>A0ABT5UD16</accession>
<reference evidence="1 2" key="1">
    <citation type="submission" date="2022-11" db="EMBL/GenBank/DDBJ databases">
        <title>Spartinivicinus poritis sp. nov., isolated from scleractinian coral Porites lutea.</title>
        <authorList>
            <person name="Zhang G."/>
            <person name="Cai L."/>
            <person name="Wei Q."/>
        </authorList>
    </citation>
    <scope>NUCLEOTIDE SEQUENCE [LARGE SCALE GENOMIC DNA]</scope>
    <source>
        <strain evidence="1 2">A2-2</strain>
    </source>
</reference>
<proteinExistence type="predicted"/>